<evidence type="ECO:0000256" key="5">
    <source>
        <dbReference type="ARBA" id="ARBA00022729"/>
    </source>
</evidence>
<dbReference type="EMBL" id="CP104205">
    <property type="protein sequence ID" value="UWX55200.1"/>
    <property type="molecule type" value="Genomic_DNA"/>
</dbReference>
<proteinExistence type="predicted"/>
<gene>
    <name evidence="9" type="ORF">NYZ99_00770</name>
</gene>
<evidence type="ECO:0000256" key="1">
    <source>
        <dbReference type="ARBA" id="ARBA00004571"/>
    </source>
</evidence>
<dbReference type="InterPro" id="IPR012910">
    <property type="entry name" value="Plug_dom"/>
</dbReference>
<keyword evidence="5" id="KW-0732">Signal</keyword>
<keyword evidence="2" id="KW-0813">Transport</keyword>
<name>A0ABY5Y9T3_9FLAO</name>
<evidence type="ECO:0000256" key="3">
    <source>
        <dbReference type="ARBA" id="ARBA00022452"/>
    </source>
</evidence>
<evidence type="ECO:0000313" key="9">
    <source>
        <dbReference type="EMBL" id="UWX55200.1"/>
    </source>
</evidence>
<keyword evidence="9" id="KW-0675">Receptor</keyword>
<evidence type="ECO:0000256" key="4">
    <source>
        <dbReference type="ARBA" id="ARBA00022692"/>
    </source>
</evidence>
<dbReference type="InterPro" id="IPR036942">
    <property type="entry name" value="Beta-barrel_TonB_sf"/>
</dbReference>
<comment type="subcellular location">
    <subcellularLocation>
        <location evidence="1">Cell outer membrane</location>
        <topology evidence="1">Multi-pass membrane protein</topology>
    </subcellularLocation>
</comment>
<dbReference type="Pfam" id="PF07715">
    <property type="entry name" value="Plug"/>
    <property type="match status" value="1"/>
</dbReference>
<evidence type="ECO:0000313" key="10">
    <source>
        <dbReference type="Proteomes" id="UP001059209"/>
    </source>
</evidence>
<dbReference type="Gene3D" id="2.40.170.20">
    <property type="entry name" value="TonB-dependent receptor, beta-barrel domain"/>
    <property type="match status" value="1"/>
</dbReference>
<evidence type="ECO:0000256" key="7">
    <source>
        <dbReference type="ARBA" id="ARBA00023237"/>
    </source>
</evidence>
<sequence length="376" mass="41748">MIPSAAGEVDLLRAMVLLPGVNNAGELSNGLSVRGGSLDQNLVLLDDAPIFNPTHLFGLFSIFTPDAIASSDLYRANIPSRYGGRATSVLDVKVKNPYVDKLRLSGGIGLVSSRLNIETPIIKDKLMLLAGGRAGVTDFLLPIFSERLKNTKARFYDGTIKVLYLPTDKDQVTLTGFLSKDFYQLDLVTPIQNINAESNQYDFRILNGTLNWAHSFNDNANLKTVFVAGNYTPKIIFPERASDNEVNYESNIQYYSFLTEYSKKPSTTLDYYIGGQANRYGISPGDLDPGTAGNVLPVSLDKETSYEFAGYGTINWSPNEHVSLSGGLRFNHYVLVGPIRRTPSTIPAVNYWKWWTMKKEIGSKHIMPWNPAWDLI</sequence>
<accession>A0ABY5Y9T3</accession>
<keyword evidence="6" id="KW-0472">Membrane</keyword>
<dbReference type="PANTHER" id="PTHR30069:SF29">
    <property type="entry name" value="HEMOGLOBIN AND HEMOGLOBIN-HAPTOGLOBIN-BINDING PROTEIN 1-RELATED"/>
    <property type="match status" value="1"/>
</dbReference>
<reference evidence="9" key="1">
    <citation type="submission" date="2022-09" db="EMBL/GenBank/DDBJ databases">
        <title>Maribacter litopenaei sp. nov., isolated from the intestinal tract of the Pacific White Shrimp, Litopenaeus vannamei.</title>
        <authorList>
            <person name="Kim S.Y."/>
            <person name="Hwang C.Y."/>
        </authorList>
    </citation>
    <scope>NUCLEOTIDE SEQUENCE</scope>
    <source>
        <strain evidence="9">HL-LV01</strain>
    </source>
</reference>
<dbReference type="PANTHER" id="PTHR30069">
    <property type="entry name" value="TONB-DEPENDENT OUTER MEMBRANE RECEPTOR"/>
    <property type="match status" value="1"/>
</dbReference>
<keyword evidence="10" id="KW-1185">Reference proteome</keyword>
<evidence type="ECO:0000259" key="8">
    <source>
        <dbReference type="Pfam" id="PF07715"/>
    </source>
</evidence>
<keyword evidence="4" id="KW-0812">Transmembrane</keyword>
<keyword evidence="7" id="KW-0998">Cell outer membrane</keyword>
<dbReference type="SUPFAM" id="SSF56935">
    <property type="entry name" value="Porins"/>
    <property type="match status" value="1"/>
</dbReference>
<dbReference type="InterPro" id="IPR039426">
    <property type="entry name" value="TonB-dep_rcpt-like"/>
</dbReference>
<feature type="domain" description="TonB-dependent receptor plug" evidence="8">
    <location>
        <begin position="9"/>
        <end position="87"/>
    </location>
</feature>
<dbReference type="RefSeq" id="WP_260573055.1">
    <property type="nucleotide sequence ID" value="NZ_CP104205.1"/>
</dbReference>
<evidence type="ECO:0000256" key="2">
    <source>
        <dbReference type="ARBA" id="ARBA00022448"/>
    </source>
</evidence>
<evidence type="ECO:0000256" key="6">
    <source>
        <dbReference type="ARBA" id="ARBA00023136"/>
    </source>
</evidence>
<keyword evidence="3" id="KW-1134">Transmembrane beta strand</keyword>
<protein>
    <submittedName>
        <fullName evidence="9">TonB-dependent receptor</fullName>
    </submittedName>
</protein>
<dbReference type="Proteomes" id="UP001059209">
    <property type="component" value="Chromosome"/>
</dbReference>
<organism evidence="9 10">
    <name type="scientific">Maribacter litopenaei</name>
    <dbReference type="NCBI Taxonomy" id="2976127"/>
    <lineage>
        <taxon>Bacteria</taxon>
        <taxon>Pseudomonadati</taxon>
        <taxon>Bacteroidota</taxon>
        <taxon>Flavobacteriia</taxon>
        <taxon>Flavobacteriales</taxon>
        <taxon>Flavobacteriaceae</taxon>
        <taxon>Maribacter</taxon>
    </lineage>
</organism>